<evidence type="ECO:0008006" key="6">
    <source>
        <dbReference type="Google" id="ProtNLM"/>
    </source>
</evidence>
<dbReference type="PANTHER" id="PTHR36509">
    <property type="entry name" value="BLL3101 PROTEIN"/>
    <property type="match status" value="1"/>
</dbReference>
<sequence length="492" mass="54718">MSVNVSRSATQTLGRSVIALLVASTASFAHAQQTMPIPASTDVSPPTAGIVMTKDYVATVGRMAYLWGWPLINARHRRATFNKSPEPGRLGGILPVAPTGYITMLTDYIAPEERFVTCPNQDVVYGFGFAAVDKDPVIIQVPDFGKRFWVYAFYDARSNSFGGLGKQYGTRPGIYMVVGPNWKGTIPEGITRVFHSPTDLIGMAPRIFMDDTDEDRKAIQPVLDRIMIYPLSKYTGKAQTKDWAKVPTFPAPAQQGEGETKWVDPETFFDELPDVLREVPPLPGEEALYAQMKSVLDAAAKDPAIKEELKQVAVDAEKNLVGPLFQFSNNGIPVRNGWTTAPNGGRFGYDYATRTAVSRSNMYVNRPEETRYFYLDVDGNGGRLNGANHYTVTYKKLPPVNGFWSLTVYNEHHLFEPNSLNRYSLGTKNKNLKYNADGSLTLYVQNESPGPDKESNWIPAPKGDFSLYQRTYWPKAEVLEGKWTPPAAEKVN</sequence>
<evidence type="ECO:0000259" key="3">
    <source>
        <dbReference type="Pfam" id="PF06863"/>
    </source>
</evidence>
<organism evidence="4 5">
    <name type="scientific">Paraburkholderia saeva</name>
    <dbReference type="NCBI Taxonomy" id="2777537"/>
    <lineage>
        <taxon>Bacteria</taxon>
        <taxon>Pseudomonadati</taxon>
        <taxon>Pseudomonadota</taxon>
        <taxon>Betaproteobacteria</taxon>
        <taxon>Burkholderiales</taxon>
        <taxon>Burkholderiaceae</taxon>
        <taxon>Paraburkholderia</taxon>
    </lineage>
</organism>
<evidence type="ECO:0000259" key="2">
    <source>
        <dbReference type="Pfam" id="PF06742"/>
    </source>
</evidence>
<dbReference type="InterPro" id="IPR010679">
    <property type="entry name" value="DUF1254"/>
</dbReference>
<gene>
    <name evidence="4" type="ORF">LMG31841_00886</name>
</gene>
<name>A0A9N8X0Q3_9BURK</name>
<dbReference type="Proteomes" id="UP000789704">
    <property type="component" value="Unassembled WGS sequence"/>
</dbReference>
<protein>
    <recommendedName>
        <fullName evidence="6">DUF1254 domain-containing protein</fullName>
    </recommendedName>
</protein>
<keyword evidence="1" id="KW-0732">Signal</keyword>
<evidence type="ECO:0000256" key="1">
    <source>
        <dbReference type="SAM" id="SignalP"/>
    </source>
</evidence>
<dbReference type="SUPFAM" id="SSF160935">
    <property type="entry name" value="VPA0735-like"/>
    <property type="match status" value="1"/>
</dbReference>
<dbReference type="Gene3D" id="2.60.40.1610">
    <property type="entry name" value="Domain of unknown function DUF1254"/>
    <property type="match status" value="1"/>
</dbReference>
<feature type="domain" description="DUF1214" evidence="2">
    <location>
        <begin position="370"/>
        <end position="475"/>
    </location>
</feature>
<dbReference type="AlphaFoldDB" id="A0A9N8X0Q3"/>
<dbReference type="PANTHER" id="PTHR36509:SF2">
    <property type="entry name" value="BLL3101 PROTEIN"/>
    <property type="match status" value="1"/>
</dbReference>
<proteinExistence type="predicted"/>
<accession>A0A9N8X0Q3</accession>
<comment type="caution">
    <text evidence="4">The sequence shown here is derived from an EMBL/GenBank/DDBJ whole genome shotgun (WGS) entry which is preliminary data.</text>
</comment>
<dbReference type="Gene3D" id="2.60.120.600">
    <property type="entry name" value="Domain of unknown function DUF1214, C-terminal domain"/>
    <property type="match status" value="1"/>
</dbReference>
<feature type="chain" id="PRO_5040448443" description="DUF1254 domain-containing protein" evidence="1">
    <location>
        <begin position="32"/>
        <end position="492"/>
    </location>
</feature>
<dbReference type="Pfam" id="PF06863">
    <property type="entry name" value="DUF1254"/>
    <property type="match status" value="1"/>
</dbReference>
<reference evidence="4" key="1">
    <citation type="submission" date="2021-04" db="EMBL/GenBank/DDBJ databases">
        <authorList>
            <person name="Vanwijnsberghe S."/>
        </authorList>
    </citation>
    <scope>NUCLEOTIDE SEQUENCE</scope>
    <source>
        <strain evidence="4">LMG 31841</strain>
    </source>
</reference>
<dbReference type="InterPro" id="IPR037050">
    <property type="entry name" value="DUF1254_sf"/>
</dbReference>
<feature type="signal peptide" evidence="1">
    <location>
        <begin position="1"/>
        <end position="31"/>
    </location>
</feature>
<keyword evidence="5" id="KW-1185">Reference proteome</keyword>
<evidence type="ECO:0000313" key="5">
    <source>
        <dbReference type="Proteomes" id="UP000789704"/>
    </source>
</evidence>
<dbReference type="InterPro" id="IPR037049">
    <property type="entry name" value="DUF1214_C_sf"/>
</dbReference>
<dbReference type="Pfam" id="PF06742">
    <property type="entry name" value="DUF1214"/>
    <property type="match status" value="1"/>
</dbReference>
<dbReference type="EMBL" id="CAJQZC010000002">
    <property type="protein sequence ID" value="CAG4889752.1"/>
    <property type="molecule type" value="Genomic_DNA"/>
</dbReference>
<dbReference type="InterPro" id="IPR010621">
    <property type="entry name" value="DUF1214"/>
</dbReference>
<feature type="domain" description="DUF1254" evidence="3">
    <location>
        <begin position="102"/>
        <end position="230"/>
    </location>
</feature>
<evidence type="ECO:0000313" key="4">
    <source>
        <dbReference type="EMBL" id="CAG4889752.1"/>
    </source>
</evidence>